<proteinExistence type="inferred from homology"/>
<dbReference type="Pfam" id="PF00012">
    <property type="entry name" value="HSP70"/>
    <property type="match status" value="1"/>
</dbReference>
<dbReference type="InterPro" id="IPR013126">
    <property type="entry name" value="Hsp_70_fam"/>
</dbReference>
<accession>A0A381J4I1</accession>
<dbReference type="SUPFAM" id="SSF53067">
    <property type="entry name" value="Actin-like ATPase domain"/>
    <property type="match status" value="2"/>
</dbReference>
<evidence type="ECO:0000313" key="6">
    <source>
        <dbReference type="EMBL" id="SUY45773.1"/>
    </source>
</evidence>
<keyword evidence="7" id="KW-1185">Reference proteome</keyword>
<comment type="similarity">
    <text evidence="1 5">Belongs to the heat shock protein 70 family.</text>
</comment>
<keyword evidence="4" id="KW-0143">Chaperone</keyword>
<dbReference type="Proteomes" id="UP000254664">
    <property type="component" value="Unassembled WGS sequence"/>
</dbReference>
<dbReference type="RefSeq" id="WP_115640263.1">
    <property type="nucleotide sequence ID" value="NZ_UFWZ01000001.1"/>
</dbReference>
<organism evidence="6 7">
    <name type="scientific">Clostridium putrefaciens</name>
    <dbReference type="NCBI Taxonomy" id="99675"/>
    <lineage>
        <taxon>Bacteria</taxon>
        <taxon>Bacillati</taxon>
        <taxon>Bacillota</taxon>
        <taxon>Clostridia</taxon>
        <taxon>Eubacteriales</taxon>
        <taxon>Clostridiaceae</taxon>
        <taxon>Clostridium</taxon>
    </lineage>
</organism>
<dbReference type="PRINTS" id="PR00301">
    <property type="entry name" value="HEATSHOCK70"/>
</dbReference>
<dbReference type="AlphaFoldDB" id="A0A381J4I1"/>
<dbReference type="Gene3D" id="3.90.640.10">
    <property type="entry name" value="Actin, Chain A, domain 4"/>
    <property type="match status" value="1"/>
</dbReference>
<evidence type="ECO:0000256" key="4">
    <source>
        <dbReference type="ARBA" id="ARBA00023186"/>
    </source>
</evidence>
<dbReference type="EMBL" id="UFWZ01000001">
    <property type="protein sequence ID" value="SUY45773.1"/>
    <property type="molecule type" value="Genomic_DNA"/>
</dbReference>
<evidence type="ECO:0000256" key="2">
    <source>
        <dbReference type="ARBA" id="ARBA00022741"/>
    </source>
</evidence>
<keyword evidence="2 5" id="KW-0547">Nucleotide-binding</keyword>
<dbReference type="PANTHER" id="PTHR19375">
    <property type="entry name" value="HEAT SHOCK PROTEIN 70KDA"/>
    <property type="match status" value="1"/>
</dbReference>
<evidence type="ECO:0000256" key="3">
    <source>
        <dbReference type="ARBA" id="ARBA00022840"/>
    </source>
</evidence>
<dbReference type="InterPro" id="IPR043129">
    <property type="entry name" value="ATPase_NBD"/>
</dbReference>
<dbReference type="FunFam" id="3.30.420.40:FF:000028">
    <property type="entry name" value="heat shock 70 kDa protein-like"/>
    <property type="match status" value="1"/>
</dbReference>
<dbReference type="OrthoDB" id="499700at2"/>
<evidence type="ECO:0000313" key="7">
    <source>
        <dbReference type="Proteomes" id="UP000254664"/>
    </source>
</evidence>
<dbReference type="GO" id="GO:0140662">
    <property type="term" value="F:ATP-dependent protein folding chaperone"/>
    <property type="evidence" value="ECO:0007669"/>
    <property type="project" value="InterPro"/>
</dbReference>
<protein>
    <submittedName>
        <fullName evidence="6">Molecular chaperone DnaK</fullName>
    </submittedName>
</protein>
<reference evidence="6 7" key="1">
    <citation type="submission" date="2018-06" db="EMBL/GenBank/DDBJ databases">
        <authorList>
            <consortium name="Pathogen Informatics"/>
            <person name="Doyle S."/>
        </authorList>
    </citation>
    <scope>NUCLEOTIDE SEQUENCE [LARGE SCALE GENOMIC DNA]</scope>
    <source>
        <strain evidence="6 7">NCTC9836</strain>
    </source>
</reference>
<sequence length="563" mass="62617">MAFSVGIDLGTTNTVVSIASRGINSNIEVLTESINQLNQNGFPEESSLLPSVLYVDNGEHMVGAYAYAMKGQNLKRVIFNSKNYMGESSYKWDIDGKEYSPELVASFFLSAIRNHLKDKYNGNESIESAVITVPASFNIDQRNATKNAAVLSGFKGEIILISEPTAAILDFINEQSKILNEDKILELSDFKKVLVFDLGGGTCDVAILNIKINGNEIYVAELAVSPHTLVGGANFDAYAVEGIISDYEKENCLDLSKELKPTELKALKSKLFTTMEKVKMYFSGNYFKFDNGIRTKDEIISKISLPITIPNIINGNPFTYNLTMAKYNKYISPLLNVESDENIIKPIISTINSNSLTIDDIDYTFCVGGMTKYPMVWDTIKSFFGKAPLKLADAMQSVSRGAAIYHHYNIINVDNREKKNSEKVVDIIPTLPQTIFLNVKDGFPIPLIEAKTKAGTPIIIEDLIETNSNVIVSLELYAGMSPYDPNLKRLENVNINFPHGIEIGSKISLKLEYTKKGILVFEAWVKDNEDIKINLSLEGNQFTDEEIEDINNEYEINKVGGIL</sequence>
<keyword evidence="3 5" id="KW-0067">ATP-binding</keyword>
<dbReference type="Gene3D" id="3.30.420.40">
    <property type="match status" value="2"/>
</dbReference>
<name>A0A381J4I1_9CLOT</name>
<dbReference type="GO" id="GO:0005524">
    <property type="term" value="F:ATP binding"/>
    <property type="evidence" value="ECO:0007669"/>
    <property type="project" value="UniProtKB-KW"/>
</dbReference>
<gene>
    <name evidence="6" type="primary">dnaK_1</name>
    <name evidence="6" type="ORF">NCTC9836_00438</name>
</gene>
<evidence type="ECO:0000256" key="1">
    <source>
        <dbReference type="ARBA" id="ARBA00007381"/>
    </source>
</evidence>
<evidence type="ECO:0000256" key="5">
    <source>
        <dbReference type="RuleBase" id="RU003322"/>
    </source>
</evidence>